<evidence type="ECO:0000313" key="5">
    <source>
        <dbReference type="Proteomes" id="UP000187455"/>
    </source>
</evidence>
<dbReference type="Gene3D" id="3.40.50.720">
    <property type="entry name" value="NAD(P)-binding Rossmann-like Domain"/>
    <property type="match status" value="1"/>
</dbReference>
<dbReference type="PANTHER" id="PTHR42901:SF1">
    <property type="entry name" value="ALCOHOL DEHYDROGENASE"/>
    <property type="match status" value="1"/>
</dbReference>
<dbReference type="OrthoDB" id="6251714at2759"/>
<dbReference type="PRINTS" id="PR00080">
    <property type="entry name" value="SDRFAMILY"/>
</dbReference>
<comment type="caution">
    <text evidence="4">The sequence shown here is derived from an EMBL/GenBank/DDBJ whole genome shotgun (WGS) entry which is preliminary data.</text>
</comment>
<name>A0A1R0GYT9_9FUNG</name>
<sequence length="183" mass="20095">MFGLIKSIGKSSFLIDGKNAIRTRCFHTEYDQVFSPYSRLRHKTVFITGATSGIGRACAWNFAAAGANIIITGRRQGRLEEITQEISKKFPESKVHFATMDVRNKSEIESTINSLPNDLKSVDILLNNAGLVVGLEPLEQISSEDMDTMLDTNVKGLVYCTQLFLPTLQSTNGHIVNIGSIAG</sequence>
<dbReference type="GO" id="GO:0016491">
    <property type="term" value="F:oxidoreductase activity"/>
    <property type="evidence" value="ECO:0007669"/>
    <property type="project" value="UniProtKB-KW"/>
</dbReference>
<gene>
    <name evidence="4" type="ORF">AYI68_g3883</name>
</gene>
<evidence type="ECO:0000256" key="2">
    <source>
        <dbReference type="ARBA" id="ARBA00023002"/>
    </source>
</evidence>
<dbReference type="PANTHER" id="PTHR42901">
    <property type="entry name" value="ALCOHOL DEHYDROGENASE"/>
    <property type="match status" value="1"/>
</dbReference>
<protein>
    <submittedName>
        <fullName evidence="4">NADP-dependent L-serine/L-allo-threonine dehydrogenase YdfG</fullName>
    </submittedName>
</protein>
<dbReference type="AlphaFoldDB" id="A0A1R0GYT9"/>
<dbReference type="Pfam" id="PF00106">
    <property type="entry name" value="adh_short"/>
    <property type="match status" value="1"/>
</dbReference>
<evidence type="ECO:0000256" key="3">
    <source>
        <dbReference type="RuleBase" id="RU000363"/>
    </source>
</evidence>
<evidence type="ECO:0000256" key="1">
    <source>
        <dbReference type="ARBA" id="ARBA00006484"/>
    </source>
</evidence>
<keyword evidence="2" id="KW-0560">Oxidoreductase</keyword>
<keyword evidence="5" id="KW-1185">Reference proteome</keyword>
<accession>A0A1R0GYT9</accession>
<dbReference type="Proteomes" id="UP000187455">
    <property type="component" value="Unassembled WGS sequence"/>
</dbReference>
<dbReference type="InterPro" id="IPR002347">
    <property type="entry name" value="SDR_fam"/>
</dbReference>
<dbReference type="PRINTS" id="PR00081">
    <property type="entry name" value="GDHRDH"/>
</dbReference>
<proteinExistence type="inferred from homology"/>
<dbReference type="EMBL" id="LSSL01002003">
    <property type="protein sequence ID" value="OLY82008.1"/>
    <property type="molecule type" value="Genomic_DNA"/>
</dbReference>
<dbReference type="InterPro" id="IPR036291">
    <property type="entry name" value="NAD(P)-bd_dom_sf"/>
</dbReference>
<dbReference type="SUPFAM" id="SSF51735">
    <property type="entry name" value="NAD(P)-binding Rossmann-fold domains"/>
    <property type="match status" value="1"/>
</dbReference>
<evidence type="ECO:0000313" key="4">
    <source>
        <dbReference type="EMBL" id="OLY82008.1"/>
    </source>
</evidence>
<reference evidence="4 5" key="1">
    <citation type="journal article" date="2016" name="Mol. Biol. Evol.">
        <title>Genome-Wide Survey of Gut Fungi (Harpellales) Reveals the First Horizontally Transferred Ubiquitin Gene from a Mosquito Host.</title>
        <authorList>
            <person name="Wang Y."/>
            <person name="White M.M."/>
            <person name="Kvist S."/>
            <person name="Moncalvo J.M."/>
        </authorList>
    </citation>
    <scope>NUCLEOTIDE SEQUENCE [LARGE SCALE GENOMIC DNA]</scope>
    <source>
        <strain evidence="4 5">ALG-7-W6</strain>
    </source>
</reference>
<dbReference type="STRING" id="133383.A0A1R0GYT9"/>
<organism evidence="4 5">
    <name type="scientific">Smittium mucronatum</name>
    <dbReference type="NCBI Taxonomy" id="133383"/>
    <lineage>
        <taxon>Eukaryota</taxon>
        <taxon>Fungi</taxon>
        <taxon>Fungi incertae sedis</taxon>
        <taxon>Zoopagomycota</taxon>
        <taxon>Kickxellomycotina</taxon>
        <taxon>Harpellomycetes</taxon>
        <taxon>Harpellales</taxon>
        <taxon>Legeriomycetaceae</taxon>
        <taxon>Smittium</taxon>
    </lineage>
</organism>
<comment type="similarity">
    <text evidence="1 3">Belongs to the short-chain dehydrogenases/reductases (SDR) family.</text>
</comment>